<evidence type="ECO:0000313" key="2">
    <source>
        <dbReference type="Proteomes" id="UP000187203"/>
    </source>
</evidence>
<protein>
    <submittedName>
        <fullName evidence="1">Tetratricopeptide repeat-containing protein</fullName>
    </submittedName>
</protein>
<name>A0A1R3JRL2_9ROSI</name>
<comment type="caution">
    <text evidence="1">The sequence shown here is derived from an EMBL/GenBank/DDBJ whole genome shotgun (WGS) entry which is preliminary data.</text>
</comment>
<gene>
    <name evidence="1" type="ORF">COLO4_14588</name>
</gene>
<organism evidence="1 2">
    <name type="scientific">Corchorus olitorius</name>
    <dbReference type="NCBI Taxonomy" id="93759"/>
    <lineage>
        <taxon>Eukaryota</taxon>
        <taxon>Viridiplantae</taxon>
        <taxon>Streptophyta</taxon>
        <taxon>Embryophyta</taxon>
        <taxon>Tracheophyta</taxon>
        <taxon>Spermatophyta</taxon>
        <taxon>Magnoliopsida</taxon>
        <taxon>eudicotyledons</taxon>
        <taxon>Gunneridae</taxon>
        <taxon>Pentapetalae</taxon>
        <taxon>rosids</taxon>
        <taxon>malvids</taxon>
        <taxon>Malvales</taxon>
        <taxon>Malvaceae</taxon>
        <taxon>Grewioideae</taxon>
        <taxon>Apeibeae</taxon>
        <taxon>Corchorus</taxon>
    </lineage>
</organism>
<evidence type="ECO:0000313" key="1">
    <source>
        <dbReference type="EMBL" id="OMO97486.1"/>
    </source>
</evidence>
<dbReference type="EMBL" id="AWUE01015440">
    <property type="protein sequence ID" value="OMO97486.1"/>
    <property type="molecule type" value="Genomic_DNA"/>
</dbReference>
<reference evidence="2" key="1">
    <citation type="submission" date="2013-09" db="EMBL/GenBank/DDBJ databases">
        <title>Corchorus olitorius genome sequencing.</title>
        <authorList>
            <person name="Alam M."/>
            <person name="Haque M.S."/>
            <person name="Islam M.S."/>
            <person name="Emdad E.M."/>
            <person name="Islam M.M."/>
            <person name="Ahmed B."/>
            <person name="Halim A."/>
            <person name="Hossen Q.M.M."/>
            <person name="Hossain M.Z."/>
            <person name="Ahmed R."/>
            <person name="Khan M.M."/>
            <person name="Islam R."/>
            <person name="Rashid M.M."/>
            <person name="Khan S.A."/>
            <person name="Rahman M.S."/>
            <person name="Alam M."/>
            <person name="Yahiya A.S."/>
            <person name="Khan M.S."/>
            <person name="Azam M.S."/>
            <person name="Haque T."/>
            <person name="Lashkar M.Z.H."/>
            <person name="Akhand A.I."/>
            <person name="Morshed G."/>
            <person name="Roy S."/>
            <person name="Uddin K.S."/>
            <person name="Rabeya T."/>
            <person name="Hossain A.S."/>
            <person name="Chowdhury A."/>
            <person name="Snigdha A.R."/>
            <person name="Mortoza M.S."/>
            <person name="Matin S.A."/>
            <person name="Hoque S.M.E."/>
            <person name="Islam M.K."/>
            <person name="Roy D.K."/>
            <person name="Haider R."/>
            <person name="Moosa M.M."/>
            <person name="Elias S.M."/>
            <person name="Hasan A.M."/>
            <person name="Jahan S."/>
            <person name="Shafiuddin M."/>
            <person name="Mahmood N."/>
            <person name="Shommy N.S."/>
        </authorList>
    </citation>
    <scope>NUCLEOTIDE SEQUENCE [LARGE SCALE GENOMIC DNA]</scope>
    <source>
        <strain evidence="2">cv. O-4</strain>
    </source>
</reference>
<accession>A0A1R3JRL2</accession>
<dbReference type="OrthoDB" id="1936594at2759"/>
<sequence>MGKKSEAVELISRRLVKTPNDPRLWESAMALNSLYPGGWFALGFAAMEV</sequence>
<dbReference type="AlphaFoldDB" id="A0A1R3JRL2"/>
<proteinExistence type="predicted"/>
<dbReference type="Proteomes" id="UP000187203">
    <property type="component" value="Unassembled WGS sequence"/>
</dbReference>
<keyword evidence="2" id="KW-1185">Reference proteome</keyword>
<dbReference type="STRING" id="93759.A0A1R3JRL2"/>